<accession>A0A918YI09</accession>
<dbReference type="GO" id="GO:0003677">
    <property type="term" value="F:DNA binding"/>
    <property type="evidence" value="ECO:0007669"/>
    <property type="project" value="InterPro"/>
</dbReference>
<dbReference type="EMBL" id="BMVG01000006">
    <property type="protein sequence ID" value="GHE04005.1"/>
    <property type="molecule type" value="Genomic_DNA"/>
</dbReference>
<dbReference type="Pfam" id="PF07508">
    <property type="entry name" value="Recombinase"/>
    <property type="match status" value="1"/>
</dbReference>
<dbReference type="Pfam" id="PF00239">
    <property type="entry name" value="Resolvase"/>
    <property type="match status" value="1"/>
</dbReference>
<dbReference type="RefSeq" id="WP_189953114.1">
    <property type="nucleotide sequence ID" value="NZ_BMVG01000006.1"/>
</dbReference>
<dbReference type="InterPro" id="IPR036162">
    <property type="entry name" value="Resolvase-like_N_sf"/>
</dbReference>
<evidence type="ECO:0000259" key="2">
    <source>
        <dbReference type="PROSITE" id="PS51737"/>
    </source>
</evidence>
<dbReference type="Proteomes" id="UP000655443">
    <property type="component" value="Unassembled WGS sequence"/>
</dbReference>
<dbReference type="PROSITE" id="PS51737">
    <property type="entry name" value="RECOMBINASE_DNA_BIND"/>
    <property type="match status" value="1"/>
</dbReference>
<reference evidence="3" key="1">
    <citation type="journal article" date="2014" name="Int. J. Syst. Evol. Microbiol.">
        <title>Complete genome sequence of Corynebacterium casei LMG S-19264T (=DSM 44701T), isolated from a smear-ripened cheese.</title>
        <authorList>
            <consortium name="US DOE Joint Genome Institute (JGI-PGF)"/>
            <person name="Walter F."/>
            <person name="Albersmeier A."/>
            <person name="Kalinowski J."/>
            <person name="Ruckert C."/>
        </authorList>
    </citation>
    <scope>NUCLEOTIDE SEQUENCE</scope>
    <source>
        <strain evidence="3">JCM 4714</strain>
    </source>
</reference>
<proteinExistence type="predicted"/>
<dbReference type="SUPFAM" id="SSF53041">
    <property type="entry name" value="Resolvase-like"/>
    <property type="match status" value="1"/>
</dbReference>
<evidence type="ECO:0000313" key="3">
    <source>
        <dbReference type="EMBL" id="GHE04005.1"/>
    </source>
</evidence>
<feature type="domain" description="Recombinase" evidence="2">
    <location>
        <begin position="217"/>
        <end position="342"/>
    </location>
</feature>
<dbReference type="InterPro" id="IPR050639">
    <property type="entry name" value="SSR_resolvase"/>
</dbReference>
<dbReference type="InterPro" id="IPR038109">
    <property type="entry name" value="DNA_bind_recomb_sf"/>
</dbReference>
<keyword evidence="1" id="KW-0175">Coiled coil</keyword>
<dbReference type="InterPro" id="IPR011109">
    <property type="entry name" value="DNA_bind_recombinase_dom"/>
</dbReference>
<organism evidence="3 4">
    <name type="scientific">Streptomyces alanosinicus</name>
    <dbReference type="NCBI Taxonomy" id="68171"/>
    <lineage>
        <taxon>Bacteria</taxon>
        <taxon>Bacillati</taxon>
        <taxon>Actinomycetota</taxon>
        <taxon>Actinomycetes</taxon>
        <taxon>Kitasatosporales</taxon>
        <taxon>Streptomycetaceae</taxon>
        <taxon>Streptomyces</taxon>
    </lineage>
</organism>
<dbReference type="PANTHER" id="PTHR30461">
    <property type="entry name" value="DNA-INVERTASE FROM LAMBDOID PROPHAGE"/>
    <property type="match status" value="1"/>
</dbReference>
<gene>
    <name evidence="3" type="ORF">GCM10010339_33760</name>
</gene>
<evidence type="ECO:0000313" key="4">
    <source>
        <dbReference type="Proteomes" id="UP000655443"/>
    </source>
</evidence>
<dbReference type="Gene3D" id="3.90.1750.20">
    <property type="entry name" value="Putative Large Serine Recombinase, Chain B, Domain 2"/>
    <property type="match status" value="1"/>
</dbReference>
<feature type="coiled-coil region" evidence="1">
    <location>
        <begin position="462"/>
        <end position="496"/>
    </location>
</feature>
<name>A0A918YI09_9ACTN</name>
<protein>
    <submittedName>
        <fullName evidence="3">Integrase</fullName>
    </submittedName>
</protein>
<dbReference type="SMART" id="SM00857">
    <property type="entry name" value="Resolvase"/>
    <property type="match status" value="1"/>
</dbReference>
<reference evidence="3" key="2">
    <citation type="submission" date="2020-09" db="EMBL/GenBank/DDBJ databases">
        <authorList>
            <person name="Sun Q."/>
            <person name="Ohkuma M."/>
        </authorList>
    </citation>
    <scope>NUCLEOTIDE SEQUENCE</scope>
    <source>
        <strain evidence="3">JCM 4714</strain>
    </source>
</reference>
<evidence type="ECO:0000256" key="1">
    <source>
        <dbReference type="SAM" id="Coils"/>
    </source>
</evidence>
<dbReference type="Gene3D" id="3.40.50.1390">
    <property type="entry name" value="Resolvase, N-terminal catalytic domain"/>
    <property type="match status" value="1"/>
</dbReference>
<dbReference type="GO" id="GO:0000150">
    <property type="term" value="F:DNA strand exchange activity"/>
    <property type="evidence" value="ECO:0007669"/>
    <property type="project" value="InterPro"/>
</dbReference>
<dbReference type="InterPro" id="IPR006119">
    <property type="entry name" value="Resolv_N"/>
</dbReference>
<dbReference type="CDD" id="cd00338">
    <property type="entry name" value="Ser_Recombinase"/>
    <property type="match status" value="1"/>
</dbReference>
<dbReference type="AlphaFoldDB" id="A0A918YI09"/>
<comment type="caution">
    <text evidence="3">The sequence shown here is derived from an EMBL/GenBank/DDBJ whole genome shotgun (WGS) entry which is preliminary data.</text>
</comment>
<keyword evidence="4" id="KW-1185">Reference proteome</keyword>
<sequence length="559" mass="62842">MDNDLVQRARWGDLAGQNWAGLVRLSFEVDEGPGTGESDATGTTEAKAAFRPMTGRDIRSRDEQEKDNRSFVESRGGRYVFTYEEPDTSAWKRKRVRLPNGEIGYRVIRPVFEGALEDLKRGTAPNGERLDGLIVYDIDRLTRDNRHLEDAIEVVENFKRPIIDITGTLDLLTDNGRTVARIVTATANKQSADTARRVTRKHRALQQAGIPTGGVRPFGWKEDKRTLNPEEAEWLRKIVHWLLEGKPISAIIRKLNDAGVTTSTGRKWSHPGLKAVVRNPRLCGYRSRQVIDIDPVTGTENKRVEIVLDAEGKPVIGQWESVVSVEEWEAVTEMLGPNPEPGLGHNTRKYLLRGTLRCDRDGCGAPLRVRKAEKSRNKPEGYFYYTCPSSGSVPSGCGGTKIGGPETDKAVSMMVIAKHQEETAKRQAEPEPMTWDKEEELTRVNEDIGDLKQARKARIITAETYFTQLAELEAEKRRLRNERNRILRSKHTAERAPVDLAKTWNDLLLSEQRAYVEDLLLAVLVAPAVGRGRPVRERLTPMWRPKGEQAEASSQDGSE</sequence>
<dbReference type="PANTHER" id="PTHR30461:SF23">
    <property type="entry name" value="DNA RECOMBINASE-RELATED"/>
    <property type="match status" value="1"/>
</dbReference>